<keyword evidence="2" id="KW-0547">Nucleotide-binding</keyword>
<evidence type="ECO:0000313" key="5">
    <source>
        <dbReference type="EMBL" id="MFC7244801.1"/>
    </source>
</evidence>
<feature type="domain" description="ABC transporter" evidence="4">
    <location>
        <begin position="2"/>
        <end position="223"/>
    </location>
</feature>
<dbReference type="EMBL" id="JBHTAC010000019">
    <property type="protein sequence ID" value="MFC7244801.1"/>
    <property type="molecule type" value="Genomic_DNA"/>
</dbReference>
<dbReference type="SMART" id="SM00382">
    <property type="entry name" value="AAA"/>
    <property type="match status" value="1"/>
</dbReference>
<evidence type="ECO:0000313" key="6">
    <source>
        <dbReference type="Proteomes" id="UP001596392"/>
    </source>
</evidence>
<reference evidence="6" key="1">
    <citation type="journal article" date="2019" name="Int. J. Syst. Evol. Microbiol.">
        <title>The Global Catalogue of Microorganisms (GCM) 10K type strain sequencing project: providing services to taxonomists for standard genome sequencing and annotation.</title>
        <authorList>
            <consortium name="The Broad Institute Genomics Platform"/>
            <consortium name="The Broad Institute Genome Sequencing Center for Infectious Disease"/>
            <person name="Wu L."/>
            <person name="Ma J."/>
        </authorList>
    </citation>
    <scope>NUCLEOTIDE SEQUENCE [LARGE SCALE GENOMIC DNA]</scope>
    <source>
        <strain evidence="6">CGMCC 1.9106</strain>
    </source>
</reference>
<dbReference type="PROSITE" id="PS50893">
    <property type="entry name" value="ABC_TRANSPORTER_2"/>
    <property type="match status" value="1"/>
</dbReference>
<organism evidence="5 6">
    <name type="scientific">Catellatospora aurea</name>
    <dbReference type="NCBI Taxonomy" id="1337874"/>
    <lineage>
        <taxon>Bacteria</taxon>
        <taxon>Bacillati</taxon>
        <taxon>Actinomycetota</taxon>
        <taxon>Actinomycetes</taxon>
        <taxon>Micromonosporales</taxon>
        <taxon>Micromonosporaceae</taxon>
        <taxon>Catellatospora</taxon>
    </lineage>
</organism>
<dbReference type="InterPro" id="IPR003593">
    <property type="entry name" value="AAA+_ATPase"/>
</dbReference>
<evidence type="ECO:0000256" key="1">
    <source>
        <dbReference type="ARBA" id="ARBA00022448"/>
    </source>
</evidence>
<dbReference type="Proteomes" id="UP001596392">
    <property type="component" value="Unassembled WGS sequence"/>
</dbReference>
<proteinExistence type="predicted"/>
<dbReference type="GO" id="GO:0005524">
    <property type="term" value="F:ATP binding"/>
    <property type="evidence" value="ECO:0007669"/>
    <property type="project" value="UniProtKB-KW"/>
</dbReference>
<gene>
    <name evidence="5" type="ORF">ACFQO7_20180</name>
</gene>
<dbReference type="PANTHER" id="PTHR24220">
    <property type="entry name" value="IMPORT ATP-BINDING PROTEIN"/>
    <property type="match status" value="1"/>
</dbReference>
<evidence type="ECO:0000256" key="3">
    <source>
        <dbReference type="ARBA" id="ARBA00022840"/>
    </source>
</evidence>
<protein>
    <submittedName>
        <fullName evidence="5">ABC transporter ATP-binding protein</fullName>
    </submittedName>
</protein>
<dbReference type="CDD" id="cd03255">
    <property type="entry name" value="ABC_MJ0796_LolCDE_FtsE"/>
    <property type="match status" value="1"/>
</dbReference>
<sequence length="223" mass="23820">MLEAVGLSRVFAGPPEVHALRDASLSVKGGEMVAVVGASGSGKSTLLNIVGLLDKPTSGVLRLGGHDVTSLTERERTHARARAIGFVFQAFHLVPHMDCMRNVMLPLVHQGVPRDLRGHLAEEALGRVGLAHRLTARPGTLSGGEQQRVAVARAIVHDPTLLLCDEPTGNLDSENTATVLELLRELATPGRAVVVITHDQQVRDAADRWVEVRDGRCGSHQSA</sequence>
<evidence type="ECO:0000256" key="2">
    <source>
        <dbReference type="ARBA" id="ARBA00022741"/>
    </source>
</evidence>
<dbReference type="Pfam" id="PF00005">
    <property type="entry name" value="ABC_tran"/>
    <property type="match status" value="1"/>
</dbReference>
<keyword evidence="6" id="KW-1185">Reference proteome</keyword>
<dbReference type="InterPro" id="IPR017911">
    <property type="entry name" value="MacB-like_ATP-bd"/>
</dbReference>
<keyword evidence="3 5" id="KW-0067">ATP-binding</keyword>
<accession>A0ABW2GXW8</accession>
<dbReference type="SUPFAM" id="SSF52540">
    <property type="entry name" value="P-loop containing nucleoside triphosphate hydrolases"/>
    <property type="match status" value="1"/>
</dbReference>
<dbReference type="PANTHER" id="PTHR24220:SF648">
    <property type="entry name" value="ABC TRANSPORTER ATP-BINDING PROTEIN YTRE"/>
    <property type="match status" value="1"/>
</dbReference>
<name>A0ABW2GXW8_9ACTN</name>
<dbReference type="InterPro" id="IPR017871">
    <property type="entry name" value="ABC_transporter-like_CS"/>
</dbReference>
<evidence type="ECO:0000259" key="4">
    <source>
        <dbReference type="PROSITE" id="PS50893"/>
    </source>
</evidence>
<dbReference type="PROSITE" id="PS00211">
    <property type="entry name" value="ABC_TRANSPORTER_1"/>
    <property type="match status" value="1"/>
</dbReference>
<dbReference type="InterPro" id="IPR027417">
    <property type="entry name" value="P-loop_NTPase"/>
</dbReference>
<dbReference type="InterPro" id="IPR003439">
    <property type="entry name" value="ABC_transporter-like_ATP-bd"/>
</dbReference>
<dbReference type="InterPro" id="IPR015854">
    <property type="entry name" value="ABC_transpr_LolD-like"/>
</dbReference>
<dbReference type="Gene3D" id="3.40.50.300">
    <property type="entry name" value="P-loop containing nucleotide triphosphate hydrolases"/>
    <property type="match status" value="1"/>
</dbReference>
<comment type="caution">
    <text evidence="5">The sequence shown here is derived from an EMBL/GenBank/DDBJ whole genome shotgun (WGS) entry which is preliminary data.</text>
</comment>
<keyword evidence="1" id="KW-0813">Transport</keyword>